<dbReference type="PRINTS" id="PR01853">
    <property type="entry name" value="YAJCTRNLCASE"/>
</dbReference>
<keyword evidence="8 11" id="KW-1133">Transmembrane helix</keyword>
<dbReference type="RefSeq" id="WP_425548587.1">
    <property type="nucleotide sequence ID" value="NZ_BAABBO010000007.1"/>
</dbReference>
<organism evidence="13 14">
    <name type="scientific">Allohahella marinimesophila</name>
    <dbReference type="NCBI Taxonomy" id="1054972"/>
    <lineage>
        <taxon>Bacteria</taxon>
        <taxon>Pseudomonadati</taxon>
        <taxon>Pseudomonadota</taxon>
        <taxon>Gammaproteobacteria</taxon>
        <taxon>Oceanospirillales</taxon>
        <taxon>Hahellaceae</taxon>
        <taxon>Allohahella</taxon>
    </lineage>
</organism>
<keyword evidence="10 11" id="KW-0472">Membrane</keyword>
<evidence type="ECO:0000313" key="14">
    <source>
        <dbReference type="Proteomes" id="UP001501337"/>
    </source>
</evidence>
<keyword evidence="12" id="KW-0732">Signal</keyword>
<dbReference type="Pfam" id="PF02699">
    <property type="entry name" value="YajC"/>
    <property type="match status" value="1"/>
</dbReference>
<keyword evidence="14" id="KW-1185">Reference proteome</keyword>
<dbReference type="PANTHER" id="PTHR33909:SF1">
    <property type="entry name" value="SEC TRANSLOCON ACCESSORY COMPLEX SUBUNIT YAJC"/>
    <property type="match status" value="1"/>
</dbReference>
<evidence type="ECO:0000256" key="8">
    <source>
        <dbReference type="ARBA" id="ARBA00022989"/>
    </source>
</evidence>
<proteinExistence type="inferred from homology"/>
<dbReference type="InterPro" id="IPR003849">
    <property type="entry name" value="Preprotein_translocase_YajC"/>
</dbReference>
<name>A0ABP7P4Y9_9GAMM</name>
<evidence type="ECO:0000256" key="6">
    <source>
        <dbReference type="ARBA" id="ARBA00022692"/>
    </source>
</evidence>
<gene>
    <name evidence="13" type="ORF">GCM10022278_17540</name>
</gene>
<dbReference type="PANTHER" id="PTHR33909">
    <property type="entry name" value="SEC TRANSLOCON ACCESSORY COMPLEX SUBUNIT YAJC"/>
    <property type="match status" value="1"/>
</dbReference>
<keyword evidence="5" id="KW-1003">Cell membrane</keyword>
<accession>A0ABP7P4Y9</accession>
<keyword evidence="9" id="KW-0811">Translocation</keyword>
<dbReference type="SMART" id="SM01323">
    <property type="entry name" value="YajC"/>
    <property type="match status" value="1"/>
</dbReference>
<dbReference type="NCBIfam" id="TIGR00739">
    <property type="entry name" value="yajC"/>
    <property type="match status" value="1"/>
</dbReference>
<evidence type="ECO:0000256" key="4">
    <source>
        <dbReference type="ARBA" id="ARBA00022448"/>
    </source>
</evidence>
<evidence type="ECO:0000256" key="11">
    <source>
        <dbReference type="SAM" id="Phobius"/>
    </source>
</evidence>
<dbReference type="Proteomes" id="UP001501337">
    <property type="component" value="Unassembled WGS sequence"/>
</dbReference>
<comment type="similarity">
    <text evidence="2">Belongs to the YajC family.</text>
</comment>
<feature type="signal peptide" evidence="12">
    <location>
        <begin position="1"/>
        <end position="41"/>
    </location>
</feature>
<feature type="chain" id="PRO_5046534538" description="Sec translocon accessory complex subunit YajC" evidence="12">
    <location>
        <begin position="42"/>
        <end position="141"/>
    </location>
</feature>
<evidence type="ECO:0000256" key="3">
    <source>
        <dbReference type="ARBA" id="ARBA00014962"/>
    </source>
</evidence>
<evidence type="ECO:0000256" key="2">
    <source>
        <dbReference type="ARBA" id="ARBA00006742"/>
    </source>
</evidence>
<keyword evidence="6 11" id="KW-0812">Transmembrane</keyword>
<evidence type="ECO:0000313" key="13">
    <source>
        <dbReference type="EMBL" id="GAA3959819.1"/>
    </source>
</evidence>
<keyword evidence="7" id="KW-0653">Protein transport</keyword>
<dbReference type="EMBL" id="BAABBO010000007">
    <property type="protein sequence ID" value="GAA3959819.1"/>
    <property type="molecule type" value="Genomic_DNA"/>
</dbReference>
<comment type="caution">
    <text evidence="13">The sequence shown here is derived from an EMBL/GenBank/DDBJ whole genome shotgun (WGS) entry which is preliminary data.</text>
</comment>
<evidence type="ECO:0000256" key="10">
    <source>
        <dbReference type="ARBA" id="ARBA00023136"/>
    </source>
</evidence>
<feature type="transmembrane region" description="Helical" evidence="11">
    <location>
        <begin position="51"/>
        <end position="70"/>
    </location>
</feature>
<evidence type="ECO:0000256" key="12">
    <source>
        <dbReference type="SAM" id="SignalP"/>
    </source>
</evidence>
<sequence>MGSFTGYTGLSSRFSSVQGTRRIASCLATVSLLAASAGAAAAPAGPPQGPGALMQILFLGGFVLIFYFLVWRPQSKRAKEHRELVGGLGKGDEVIVNGGIMGRIVRIKDDFIAIEVSDGVEIKVQKVAVSAVLPKGTLKDI</sequence>
<evidence type="ECO:0000256" key="1">
    <source>
        <dbReference type="ARBA" id="ARBA00004162"/>
    </source>
</evidence>
<comment type="subcellular location">
    <subcellularLocation>
        <location evidence="1">Cell membrane</location>
        <topology evidence="1">Single-pass membrane protein</topology>
    </subcellularLocation>
</comment>
<evidence type="ECO:0000256" key="9">
    <source>
        <dbReference type="ARBA" id="ARBA00023010"/>
    </source>
</evidence>
<evidence type="ECO:0000256" key="7">
    <source>
        <dbReference type="ARBA" id="ARBA00022927"/>
    </source>
</evidence>
<evidence type="ECO:0000256" key="5">
    <source>
        <dbReference type="ARBA" id="ARBA00022475"/>
    </source>
</evidence>
<protein>
    <recommendedName>
        <fullName evidence="3">Sec translocon accessory complex subunit YajC</fullName>
    </recommendedName>
</protein>
<reference evidence="14" key="1">
    <citation type="journal article" date="2019" name="Int. J. Syst. Evol. Microbiol.">
        <title>The Global Catalogue of Microorganisms (GCM) 10K type strain sequencing project: providing services to taxonomists for standard genome sequencing and annotation.</title>
        <authorList>
            <consortium name="The Broad Institute Genomics Platform"/>
            <consortium name="The Broad Institute Genome Sequencing Center for Infectious Disease"/>
            <person name="Wu L."/>
            <person name="Ma J."/>
        </authorList>
    </citation>
    <scope>NUCLEOTIDE SEQUENCE [LARGE SCALE GENOMIC DNA]</scope>
    <source>
        <strain evidence="14">JCM 17555</strain>
    </source>
</reference>
<keyword evidence="4" id="KW-0813">Transport</keyword>